<evidence type="ECO:0008006" key="4">
    <source>
        <dbReference type="Google" id="ProtNLM"/>
    </source>
</evidence>
<sequence length="215" mass="23111">MLVFILQSLFLIAAAFIAGAIVGSVFKRFAGKQESVSEDSTRAADARLASQAALGVPANDDVAKSAREAAAMIPPAEPVPAISAKAPRKTTRRSAAKPVRVQNPRQDDRHRPPVLKSARRARPDQLTAIDGIGNVIQSKLFELGVFHHDQIAAWSAEQATWVSEEIGFPGRAHRENWIKQAAAFAKPATKAVKTKPAPRKAAANPATTKRRNSQS</sequence>
<gene>
    <name evidence="2" type="ORF">CU102_15315</name>
</gene>
<evidence type="ECO:0000313" key="3">
    <source>
        <dbReference type="Proteomes" id="UP000241444"/>
    </source>
</evidence>
<evidence type="ECO:0000313" key="2">
    <source>
        <dbReference type="EMBL" id="PSH67938.1"/>
    </source>
</evidence>
<name>A0A2P7BN98_9HYPH</name>
<feature type="compositionally biased region" description="Basic residues" evidence="1">
    <location>
        <begin position="86"/>
        <end position="95"/>
    </location>
</feature>
<dbReference type="OrthoDB" id="9807941at2"/>
<feature type="region of interest" description="Disordered" evidence="1">
    <location>
        <begin position="77"/>
        <end position="119"/>
    </location>
</feature>
<organism evidence="2 3">
    <name type="scientific">Phyllobacterium brassicacearum</name>
    <dbReference type="NCBI Taxonomy" id="314235"/>
    <lineage>
        <taxon>Bacteria</taxon>
        <taxon>Pseudomonadati</taxon>
        <taxon>Pseudomonadota</taxon>
        <taxon>Alphaproteobacteria</taxon>
        <taxon>Hyphomicrobiales</taxon>
        <taxon>Phyllobacteriaceae</taxon>
        <taxon>Phyllobacterium</taxon>
    </lineage>
</organism>
<feature type="region of interest" description="Disordered" evidence="1">
    <location>
        <begin position="187"/>
        <end position="215"/>
    </location>
</feature>
<protein>
    <recommendedName>
        <fullName evidence="4">Endonuclease</fullName>
    </recommendedName>
</protein>
<dbReference type="EMBL" id="PGGO01000011">
    <property type="protein sequence ID" value="PSH67938.1"/>
    <property type="molecule type" value="Genomic_DNA"/>
</dbReference>
<comment type="caution">
    <text evidence="2">The sequence shown here is derived from an EMBL/GenBank/DDBJ whole genome shotgun (WGS) entry which is preliminary data.</text>
</comment>
<accession>A0A2P7BN98</accession>
<reference evidence="3" key="1">
    <citation type="submission" date="2017-11" db="EMBL/GenBank/DDBJ databases">
        <authorList>
            <person name="Kuznetsova I."/>
            <person name="Sazanova A."/>
            <person name="Chirak E."/>
            <person name="Safronova V."/>
            <person name="Willems A."/>
        </authorList>
    </citation>
    <scope>NUCLEOTIDE SEQUENCE [LARGE SCALE GENOMIC DNA]</scope>
    <source>
        <strain evidence="3">STM 196</strain>
    </source>
</reference>
<dbReference type="AlphaFoldDB" id="A0A2P7BN98"/>
<keyword evidence="3" id="KW-1185">Reference proteome</keyword>
<evidence type="ECO:0000256" key="1">
    <source>
        <dbReference type="SAM" id="MobiDB-lite"/>
    </source>
</evidence>
<proteinExistence type="predicted"/>
<dbReference type="RefSeq" id="WP_106711980.1">
    <property type="nucleotide sequence ID" value="NZ_PGGO01000011.1"/>
</dbReference>
<dbReference type="Proteomes" id="UP000241444">
    <property type="component" value="Unassembled WGS sequence"/>
</dbReference>